<evidence type="ECO:0000313" key="2">
    <source>
        <dbReference type="EMBL" id="MBB5711944.1"/>
    </source>
</evidence>
<dbReference type="RefSeq" id="WP_184089662.1">
    <property type="nucleotide sequence ID" value="NZ_JACIJF010000011.1"/>
</dbReference>
<sequence>MLYEAEAQAYDLSAPRALVIADDEHAADAAARALRLAGCRTQAAISFAAAARALSEHATVDLILIEAAGVPDALFDVVLARADTVAQGRAIGVVATVLPEQIDAAAGLLLAPRTQLLCGPSESERVSAVAAAKWMTRGAVHDVSRDADLMPLHRLHEEVARLADTLARLTREEARQQSAGVQGPVHGYRGQAEEAVAIDAPQIRAVIRARRMRNQFFGPELFADPAWDMLLDLFAAGIERRQVSVSSLCIAAAVPPTTALRWIGTLNEAGLFERQADPSDRRRAYIGLSAKAVDGMKSYAGAIQRAGLPLV</sequence>
<organism evidence="2 3">
    <name type="scientific">Sphingomonas xinjiangensis</name>
    <dbReference type="NCBI Taxonomy" id="643568"/>
    <lineage>
        <taxon>Bacteria</taxon>
        <taxon>Pseudomonadati</taxon>
        <taxon>Pseudomonadota</taxon>
        <taxon>Alphaproteobacteria</taxon>
        <taxon>Sphingomonadales</taxon>
        <taxon>Sphingomonadaceae</taxon>
        <taxon>Sphingomonas</taxon>
    </lineage>
</organism>
<evidence type="ECO:0000259" key="1">
    <source>
        <dbReference type="Pfam" id="PF13463"/>
    </source>
</evidence>
<dbReference type="InterPro" id="IPR036390">
    <property type="entry name" value="WH_DNA-bd_sf"/>
</dbReference>
<dbReference type="InterPro" id="IPR036388">
    <property type="entry name" value="WH-like_DNA-bd_sf"/>
</dbReference>
<dbReference type="InterPro" id="IPR000835">
    <property type="entry name" value="HTH_MarR-typ"/>
</dbReference>
<proteinExistence type="predicted"/>
<dbReference type="Gene3D" id="1.10.10.10">
    <property type="entry name" value="Winged helix-like DNA-binding domain superfamily/Winged helix DNA-binding domain"/>
    <property type="match status" value="1"/>
</dbReference>
<keyword evidence="3" id="KW-1185">Reference proteome</keyword>
<reference evidence="2 3" key="1">
    <citation type="submission" date="2020-08" db="EMBL/GenBank/DDBJ databases">
        <title>Genomic Encyclopedia of Type Strains, Phase IV (KMG-IV): sequencing the most valuable type-strain genomes for metagenomic binning, comparative biology and taxonomic classification.</title>
        <authorList>
            <person name="Goeker M."/>
        </authorList>
    </citation>
    <scope>NUCLEOTIDE SEQUENCE [LARGE SCALE GENOMIC DNA]</scope>
    <source>
        <strain evidence="2 3">DSM 26736</strain>
    </source>
</reference>
<gene>
    <name evidence="2" type="ORF">FHT02_003197</name>
</gene>
<name>A0A840YGH0_9SPHN</name>
<evidence type="ECO:0000313" key="3">
    <source>
        <dbReference type="Proteomes" id="UP000527143"/>
    </source>
</evidence>
<protein>
    <recommendedName>
        <fullName evidence="1">HTH marR-type domain-containing protein</fullName>
    </recommendedName>
</protein>
<comment type="caution">
    <text evidence="2">The sequence shown here is derived from an EMBL/GenBank/DDBJ whole genome shotgun (WGS) entry which is preliminary data.</text>
</comment>
<dbReference type="EMBL" id="JACIJF010000011">
    <property type="protein sequence ID" value="MBB5711944.1"/>
    <property type="molecule type" value="Genomic_DNA"/>
</dbReference>
<dbReference type="Pfam" id="PF13463">
    <property type="entry name" value="HTH_27"/>
    <property type="match status" value="1"/>
</dbReference>
<dbReference type="AlphaFoldDB" id="A0A840YGH0"/>
<accession>A0A840YGH0</accession>
<dbReference type="SUPFAM" id="SSF46785">
    <property type="entry name" value="Winged helix' DNA-binding domain"/>
    <property type="match status" value="1"/>
</dbReference>
<feature type="domain" description="HTH marR-type" evidence="1">
    <location>
        <begin position="239"/>
        <end position="292"/>
    </location>
</feature>
<dbReference type="GO" id="GO:0003700">
    <property type="term" value="F:DNA-binding transcription factor activity"/>
    <property type="evidence" value="ECO:0007669"/>
    <property type="project" value="InterPro"/>
</dbReference>
<dbReference type="Proteomes" id="UP000527143">
    <property type="component" value="Unassembled WGS sequence"/>
</dbReference>